<sequence>MPHIARSPKQLGVAIHRARKQKGMSQTELARLAGLRQELVSKIETGQEGTRLSSIYALFAALDLEMVIDQRSGKSVPDIENIF</sequence>
<dbReference type="PROSITE" id="PS50943">
    <property type="entry name" value="HTH_CROC1"/>
    <property type="match status" value="1"/>
</dbReference>
<gene>
    <name evidence="2" type="ORF">GCM10019071_35330</name>
</gene>
<evidence type="ECO:0000313" key="2">
    <source>
        <dbReference type="EMBL" id="GGA01635.1"/>
    </source>
</evidence>
<organism evidence="2 3">
    <name type="scientific">Sphingobium fuliginis (strain ATCC 27551)</name>
    <dbReference type="NCBI Taxonomy" id="336203"/>
    <lineage>
        <taxon>Bacteria</taxon>
        <taxon>Pseudomonadati</taxon>
        <taxon>Pseudomonadota</taxon>
        <taxon>Alphaproteobacteria</taxon>
        <taxon>Sphingomonadales</taxon>
        <taxon>Sphingomonadaceae</taxon>
        <taxon>Sphingobium</taxon>
    </lineage>
</organism>
<dbReference type="InterPro" id="IPR001387">
    <property type="entry name" value="Cro/C1-type_HTH"/>
</dbReference>
<dbReference type="Gene3D" id="1.10.260.40">
    <property type="entry name" value="lambda repressor-like DNA-binding domains"/>
    <property type="match status" value="1"/>
</dbReference>
<dbReference type="RefSeq" id="WP_065847209.1">
    <property type="nucleotide sequence ID" value="NZ_BMDU01000009.1"/>
</dbReference>
<accession>A0ABQ1F6N9</accession>
<dbReference type="CDD" id="cd00093">
    <property type="entry name" value="HTH_XRE"/>
    <property type="match status" value="1"/>
</dbReference>
<proteinExistence type="predicted"/>
<dbReference type="SUPFAM" id="SSF47413">
    <property type="entry name" value="lambda repressor-like DNA-binding domains"/>
    <property type="match status" value="1"/>
</dbReference>
<evidence type="ECO:0000259" key="1">
    <source>
        <dbReference type="PROSITE" id="PS50943"/>
    </source>
</evidence>
<dbReference type="Pfam" id="PF01381">
    <property type="entry name" value="HTH_3"/>
    <property type="match status" value="1"/>
</dbReference>
<evidence type="ECO:0000313" key="3">
    <source>
        <dbReference type="Proteomes" id="UP000628109"/>
    </source>
</evidence>
<comment type="caution">
    <text evidence="2">The sequence shown here is derived from an EMBL/GenBank/DDBJ whole genome shotgun (WGS) entry which is preliminary data.</text>
</comment>
<name>A0ABQ1F6N9_SPHSA</name>
<dbReference type="Proteomes" id="UP000628109">
    <property type="component" value="Unassembled WGS sequence"/>
</dbReference>
<keyword evidence="3" id="KW-1185">Reference proteome</keyword>
<protein>
    <submittedName>
        <fullName evidence="2">Transcriptional regulator</fullName>
    </submittedName>
</protein>
<dbReference type="InterPro" id="IPR010982">
    <property type="entry name" value="Lambda_DNA-bd_dom_sf"/>
</dbReference>
<dbReference type="SMART" id="SM00530">
    <property type="entry name" value="HTH_XRE"/>
    <property type="match status" value="1"/>
</dbReference>
<dbReference type="EMBL" id="BMDU01000009">
    <property type="protein sequence ID" value="GGA01635.1"/>
    <property type="molecule type" value="Genomic_DNA"/>
</dbReference>
<feature type="domain" description="HTH cro/C1-type" evidence="1">
    <location>
        <begin position="15"/>
        <end position="70"/>
    </location>
</feature>
<reference evidence="3" key="1">
    <citation type="journal article" date="2019" name="Int. J. Syst. Evol. Microbiol.">
        <title>The Global Catalogue of Microorganisms (GCM) 10K type strain sequencing project: providing services to taxonomists for standard genome sequencing and annotation.</title>
        <authorList>
            <consortium name="The Broad Institute Genomics Platform"/>
            <consortium name="The Broad Institute Genome Sequencing Center for Infectious Disease"/>
            <person name="Wu L."/>
            <person name="Ma J."/>
        </authorList>
    </citation>
    <scope>NUCLEOTIDE SEQUENCE [LARGE SCALE GENOMIC DNA]</scope>
    <source>
        <strain evidence="3">CCM 7327</strain>
    </source>
</reference>